<dbReference type="Proteomes" id="UP000025227">
    <property type="component" value="Unplaced"/>
</dbReference>
<dbReference type="AlphaFoldDB" id="A0A7I5EBQ7"/>
<feature type="region of interest" description="Disordered" evidence="1">
    <location>
        <begin position="23"/>
        <end position="94"/>
    </location>
</feature>
<evidence type="ECO:0000256" key="1">
    <source>
        <dbReference type="SAM" id="MobiDB-lite"/>
    </source>
</evidence>
<keyword evidence="2" id="KW-1133">Transmembrane helix</keyword>
<evidence type="ECO:0000256" key="2">
    <source>
        <dbReference type="SAM" id="Phobius"/>
    </source>
</evidence>
<keyword evidence="3" id="KW-1185">Reference proteome</keyword>
<feature type="compositionally biased region" description="Basic residues" evidence="1">
    <location>
        <begin position="249"/>
        <end position="264"/>
    </location>
</feature>
<feature type="region of interest" description="Disordered" evidence="1">
    <location>
        <begin position="240"/>
        <end position="295"/>
    </location>
</feature>
<dbReference type="OrthoDB" id="5876428at2759"/>
<proteinExistence type="predicted"/>
<keyword evidence="2" id="KW-0472">Membrane</keyword>
<sequence>MKRSRHLTFEDIVRERLAAARKAKHLQKREDDTILARKVRQSQKKKGDATPTQKTKQLQTKKDDATSDTSSIQPSTDAEETEDPSRSEYKAGDSRIFALRKQKSEESTESETTLTIAAIIGGSVAFIALAAVIFLVIIAVSIARKKARKKAKETTIAKQPRKMESEDLNRVKFLSAGPLVLDRRLEGPVKHALEGEHSEILQGVQFDSGINEIVEIGSNVEVVESDGISTDSMDMANNEVRRQPPTMRRTQKTIRKTKTSKRPHASQIKITSTDIKSPNPTNPSTSNRSHDKMAT</sequence>
<feature type="compositionally biased region" description="Basic and acidic residues" evidence="1">
    <location>
        <begin position="83"/>
        <end position="93"/>
    </location>
</feature>
<name>A0A7I5EBQ7_HAECO</name>
<organism evidence="3 4">
    <name type="scientific">Haemonchus contortus</name>
    <name type="common">Barber pole worm</name>
    <dbReference type="NCBI Taxonomy" id="6289"/>
    <lineage>
        <taxon>Eukaryota</taxon>
        <taxon>Metazoa</taxon>
        <taxon>Ecdysozoa</taxon>
        <taxon>Nematoda</taxon>
        <taxon>Chromadorea</taxon>
        <taxon>Rhabditida</taxon>
        <taxon>Rhabditina</taxon>
        <taxon>Rhabditomorpha</taxon>
        <taxon>Strongyloidea</taxon>
        <taxon>Trichostrongylidae</taxon>
        <taxon>Haemonchus</taxon>
    </lineage>
</organism>
<reference evidence="4" key="1">
    <citation type="submission" date="2020-12" db="UniProtKB">
        <authorList>
            <consortium name="WormBaseParasite"/>
        </authorList>
    </citation>
    <scope>IDENTIFICATION</scope>
    <source>
        <strain evidence="4">MHco3</strain>
    </source>
</reference>
<protein>
    <submittedName>
        <fullName evidence="4">Uncharacterized protein</fullName>
    </submittedName>
</protein>
<accession>A0A7I5EBQ7</accession>
<feature type="compositionally biased region" description="Polar residues" evidence="1">
    <location>
        <begin position="67"/>
        <end position="76"/>
    </location>
</feature>
<feature type="transmembrane region" description="Helical" evidence="2">
    <location>
        <begin position="116"/>
        <end position="143"/>
    </location>
</feature>
<evidence type="ECO:0000313" key="3">
    <source>
        <dbReference type="Proteomes" id="UP000025227"/>
    </source>
</evidence>
<dbReference type="WBParaSite" id="HCON_00130490-00001">
    <property type="protein sequence ID" value="HCON_00130490-00001"/>
    <property type="gene ID" value="HCON_00130490"/>
</dbReference>
<evidence type="ECO:0000313" key="4">
    <source>
        <dbReference type="WBParaSite" id="HCON_00130490-00001"/>
    </source>
</evidence>
<keyword evidence="2" id="KW-0812">Transmembrane</keyword>
<feature type="compositionally biased region" description="Polar residues" evidence="1">
    <location>
        <begin position="268"/>
        <end position="287"/>
    </location>
</feature>